<gene>
    <name evidence="2" type="ORF">LC_TR1249_c3_g1_i1_g.3861</name>
</gene>
<evidence type="ECO:0000256" key="1">
    <source>
        <dbReference type="SAM" id="MobiDB-lite"/>
    </source>
</evidence>
<dbReference type="AlphaFoldDB" id="A0A1J3FP07"/>
<accession>A0A1J3FP07</accession>
<proteinExistence type="predicted"/>
<organism evidence="2">
    <name type="scientific">Noccaea caerulescens</name>
    <name type="common">Alpine penny-cress</name>
    <name type="synonym">Thlaspi caerulescens</name>
    <dbReference type="NCBI Taxonomy" id="107243"/>
    <lineage>
        <taxon>Eukaryota</taxon>
        <taxon>Viridiplantae</taxon>
        <taxon>Streptophyta</taxon>
        <taxon>Embryophyta</taxon>
        <taxon>Tracheophyta</taxon>
        <taxon>Spermatophyta</taxon>
        <taxon>Magnoliopsida</taxon>
        <taxon>eudicotyledons</taxon>
        <taxon>Gunneridae</taxon>
        <taxon>Pentapetalae</taxon>
        <taxon>rosids</taxon>
        <taxon>malvids</taxon>
        <taxon>Brassicales</taxon>
        <taxon>Brassicaceae</taxon>
        <taxon>Coluteocarpeae</taxon>
        <taxon>Noccaea</taxon>
    </lineage>
</organism>
<feature type="compositionally biased region" description="Basic and acidic residues" evidence="1">
    <location>
        <begin position="1"/>
        <end position="10"/>
    </location>
</feature>
<reference evidence="2" key="1">
    <citation type="submission" date="2016-07" db="EMBL/GenBank/DDBJ databases">
        <title>De novo transcriptome assembly of four accessions of the metal hyperaccumulator plant Noccaea caerulescens.</title>
        <authorList>
            <person name="Blande D."/>
            <person name="Halimaa P."/>
            <person name="Tervahauta A.I."/>
            <person name="Aarts M.G."/>
            <person name="Karenlampi S.O."/>
        </authorList>
    </citation>
    <scope>NUCLEOTIDE SEQUENCE</scope>
</reference>
<feature type="region of interest" description="Disordered" evidence="1">
    <location>
        <begin position="1"/>
        <end position="34"/>
    </location>
</feature>
<evidence type="ECO:0000313" key="2">
    <source>
        <dbReference type="EMBL" id="JAU44288.1"/>
    </source>
</evidence>
<sequence>MEEQAEERPMGVKAAKAAKFKGTKSGKSTNEDREASLKNLQTIVAIRERDNVVKEKLADKKLLASLLGRTEPLTEMEIELKNKLISGML</sequence>
<name>A0A1J3FP07_NOCCA</name>
<protein>
    <submittedName>
        <fullName evidence="2">Uncharacterized protein</fullName>
    </submittedName>
</protein>
<dbReference type="EMBL" id="GEVK01008544">
    <property type="protein sequence ID" value="JAU44288.1"/>
    <property type="molecule type" value="Transcribed_RNA"/>
</dbReference>